<evidence type="ECO:0000256" key="2">
    <source>
        <dbReference type="SAM" id="MobiDB-lite"/>
    </source>
</evidence>
<dbReference type="InterPro" id="IPR023365">
    <property type="entry name" value="Sortase_dom-sf"/>
</dbReference>
<dbReference type="Pfam" id="PF04203">
    <property type="entry name" value="Sortase"/>
    <property type="match status" value="1"/>
</dbReference>
<organism evidence="3 4">
    <name type="scientific">Pseudonocardia sediminis</name>
    <dbReference type="NCBI Taxonomy" id="1397368"/>
    <lineage>
        <taxon>Bacteria</taxon>
        <taxon>Bacillati</taxon>
        <taxon>Actinomycetota</taxon>
        <taxon>Actinomycetes</taxon>
        <taxon>Pseudonocardiales</taxon>
        <taxon>Pseudonocardiaceae</taxon>
        <taxon>Pseudonocardia</taxon>
    </lineage>
</organism>
<keyword evidence="1" id="KW-0378">Hydrolase</keyword>
<dbReference type="InterPro" id="IPR005754">
    <property type="entry name" value="Sortase"/>
</dbReference>
<evidence type="ECO:0000313" key="3">
    <source>
        <dbReference type="EMBL" id="RZT87927.1"/>
    </source>
</evidence>
<evidence type="ECO:0000256" key="1">
    <source>
        <dbReference type="ARBA" id="ARBA00022801"/>
    </source>
</evidence>
<evidence type="ECO:0000313" key="4">
    <source>
        <dbReference type="Proteomes" id="UP000291591"/>
    </source>
</evidence>
<proteinExistence type="predicted"/>
<keyword evidence="4" id="KW-1185">Reference proteome</keyword>
<dbReference type="NCBIfam" id="NF033748">
    <property type="entry name" value="class_F_sortase"/>
    <property type="match status" value="1"/>
</dbReference>
<dbReference type="AlphaFoldDB" id="A0A4Q7V0E8"/>
<dbReference type="CDD" id="cd05829">
    <property type="entry name" value="Sortase_F"/>
    <property type="match status" value="1"/>
</dbReference>
<dbReference type="GO" id="GO:0016787">
    <property type="term" value="F:hydrolase activity"/>
    <property type="evidence" value="ECO:0007669"/>
    <property type="project" value="UniProtKB-KW"/>
</dbReference>
<comment type="caution">
    <text evidence="3">The sequence shown here is derived from an EMBL/GenBank/DDBJ whole genome shotgun (WGS) entry which is preliminary data.</text>
</comment>
<gene>
    <name evidence="3" type="ORF">EV383_4859</name>
</gene>
<dbReference type="Proteomes" id="UP000291591">
    <property type="component" value="Unassembled WGS sequence"/>
</dbReference>
<feature type="region of interest" description="Disordered" evidence="2">
    <location>
        <begin position="1"/>
        <end position="25"/>
    </location>
</feature>
<reference evidence="3 4" key="1">
    <citation type="submission" date="2019-02" db="EMBL/GenBank/DDBJ databases">
        <title>Sequencing the genomes of 1000 actinobacteria strains.</title>
        <authorList>
            <person name="Klenk H.-P."/>
        </authorList>
    </citation>
    <scope>NUCLEOTIDE SEQUENCE [LARGE SCALE GENOMIC DNA]</scope>
    <source>
        <strain evidence="3 4">DSM 45779</strain>
    </source>
</reference>
<name>A0A4Q7V0E8_PSEST</name>
<dbReference type="EMBL" id="SHKL01000001">
    <property type="protein sequence ID" value="RZT87927.1"/>
    <property type="molecule type" value="Genomic_DNA"/>
</dbReference>
<accession>A0A4Q7V0E8</accession>
<dbReference type="Gene3D" id="2.40.260.10">
    <property type="entry name" value="Sortase"/>
    <property type="match status" value="1"/>
</dbReference>
<protein>
    <submittedName>
        <fullName evidence="3">Sortase family protein</fullName>
    </submittedName>
</protein>
<dbReference type="InterPro" id="IPR042001">
    <property type="entry name" value="Sortase_F"/>
</dbReference>
<dbReference type="SUPFAM" id="SSF63817">
    <property type="entry name" value="Sortase"/>
    <property type="match status" value="1"/>
</dbReference>
<sequence>MFMSRPDAAGHERGSGEQPKAPVRLGPTGRAMIAVAVLAVPLGAAGLGVSNSGGPTEGGTPEPVVAGAPAAVRAEVVPTSSRAKKPVAAPAVVAVPAIGLNAGAPEKLGLDAAGALTAPVDYNRIGWYAQGPKPGEAGPAVIVGHVDSFRGPAVFFRLHEMKAGQEIVVTRTDGWKTRFVVDKVARYPKDAFPSDEVYGPTANAQLRLITCGGAFDRDVRSYEDNVVVFASVH</sequence>